<reference evidence="2" key="1">
    <citation type="journal article" date="2019" name="Int. J. Syst. Evol. Microbiol.">
        <title>The Global Catalogue of Microorganisms (GCM) 10K type strain sequencing project: providing services to taxonomists for standard genome sequencing and annotation.</title>
        <authorList>
            <consortium name="The Broad Institute Genomics Platform"/>
            <consortium name="The Broad Institute Genome Sequencing Center for Infectious Disease"/>
            <person name="Wu L."/>
            <person name="Ma J."/>
        </authorList>
    </citation>
    <scope>NUCLEOTIDE SEQUENCE [LARGE SCALE GENOMIC DNA]</scope>
    <source>
        <strain evidence="2">JCM 16578</strain>
    </source>
</reference>
<protein>
    <submittedName>
        <fullName evidence="1">Uncharacterized protein</fullName>
    </submittedName>
</protein>
<gene>
    <name evidence="1" type="ORF">GCM10022207_71720</name>
</gene>
<organism evidence="1 2">
    <name type="scientific">Streptomyces lannensis</name>
    <dbReference type="NCBI Taxonomy" id="766498"/>
    <lineage>
        <taxon>Bacteria</taxon>
        <taxon>Bacillati</taxon>
        <taxon>Actinomycetota</taxon>
        <taxon>Actinomycetes</taxon>
        <taxon>Kitasatosporales</taxon>
        <taxon>Streptomycetaceae</taxon>
        <taxon>Streptomyces</taxon>
    </lineage>
</organism>
<comment type="caution">
    <text evidence="1">The sequence shown here is derived from an EMBL/GenBank/DDBJ whole genome shotgun (WGS) entry which is preliminary data.</text>
</comment>
<dbReference type="Proteomes" id="UP001501563">
    <property type="component" value="Unassembled WGS sequence"/>
</dbReference>
<accession>A0ABP7L3H3</accession>
<proteinExistence type="predicted"/>
<name>A0ABP7L3H3_9ACTN</name>
<dbReference type="EMBL" id="BAAAZA010000030">
    <property type="protein sequence ID" value="GAA3893463.1"/>
    <property type="molecule type" value="Genomic_DNA"/>
</dbReference>
<evidence type="ECO:0000313" key="2">
    <source>
        <dbReference type="Proteomes" id="UP001501563"/>
    </source>
</evidence>
<dbReference type="RefSeq" id="WP_345553311.1">
    <property type="nucleotide sequence ID" value="NZ_BAAAZA010000030.1"/>
</dbReference>
<sequence length="158" mass="17162">MSRTGILKERFVPAKVFGKSIEDDGEVLVKVEAVQPVPSKPMSVRVRSAVGTAVVLWQGVSEAVESEHHVEWTVDEGIDWTGNAWPSPVSAPALREDGDRIIFRGRLSLAEDGGAVLDVGGTLILFDLAEPSLPEGVDGSWVEVHVAQDYVTVWPYEL</sequence>
<evidence type="ECO:0000313" key="1">
    <source>
        <dbReference type="EMBL" id="GAA3893463.1"/>
    </source>
</evidence>
<keyword evidence="2" id="KW-1185">Reference proteome</keyword>